<dbReference type="AlphaFoldDB" id="A0A1D3U821"/>
<dbReference type="EMBL" id="LT594588">
    <property type="protein sequence ID" value="SCQ16253.1"/>
    <property type="molecule type" value="Genomic_DNA"/>
</dbReference>
<feature type="transmembrane region" description="Helical" evidence="2">
    <location>
        <begin position="74"/>
        <end position="99"/>
    </location>
</feature>
<keyword evidence="2" id="KW-0472">Membrane</keyword>
<keyword evidence="4" id="KW-1185">Reference proteome</keyword>
<proteinExistence type="predicted"/>
<evidence type="ECO:0000313" key="4">
    <source>
        <dbReference type="Proteomes" id="UP000242942"/>
    </source>
</evidence>
<feature type="region of interest" description="Disordered" evidence="1">
    <location>
        <begin position="525"/>
        <end position="544"/>
    </location>
</feature>
<keyword evidence="2" id="KW-1133">Transmembrane helix</keyword>
<gene>
    <name evidence="3" type="primary">PocGH01_07034000</name>
    <name evidence="3" type="ORF">POCGH01_07034000</name>
</gene>
<dbReference type="Proteomes" id="UP000242942">
    <property type="component" value="Chromosome 7"/>
</dbReference>
<dbReference type="OrthoDB" id="392416at2759"/>
<evidence type="ECO:0000256" key="1">
    <source>
        <dbReference type="SAM" id="MobiDB-lite"/>
    </source>
</evidence>
<feature type="transmembrane region" description="Helical" evidence="2">
    <location>
        <begin position="1103"/>
        <end position="1123"/>
    </location>
</feature>
<feature type="compositionally biased region" description="Polar residues" evidence="1">
    <location>
        <begin position="701"/>
        <end position="710"/>
    </location>
</feature>
<feature type="compositionally biased region" description="Basic and acidic residues" evidence="1">
    <location>
        <begin position="573"/>
        <end position="586"/>
    </location>
</feature>
<feature type="transmembrane region" description="Helical" evidence="2">
    <location>
        <begin position="43"/>
        <end position="62"/>
    </location>
</feature>
<feature type="transmembrane region" description="Helical" evidence="2">
    <location>
        <begin position="1031"/>
        <end position="1051"/>
    </location>
</feature>
<protein>
    <submittedName>
        <fullName evidence="3">Uncharacterized protein</fullName>
    </submittedName>
</protein>
<feature type="transmembrane region" description="Helical" evidence="2">
    <location>
        <begin position="145"/>
        <end position="170"/>
    </location>
</feature>
<feature type="region of interest" description="Disordered" evidence="1">
    <location>
        <begin position="692"/>
        <end position="720"/>
    </location>
</feature>
<feature type="transmembrane region" description="Helical" evidence="2">
    <location>
        <begin position="12"/>
        <end position="31"/>
    </location>
</feature>
<feature type="transmembrane region" description="Helical" evidence="2">
    <location>
        <begin position="1063"/>
        <end position="1083"/>
    </location>
</feature>
<feature type="transmembrane region" description="Helical" evidence="2">
    <location>
        <begin position="966"/>
        <end position="991"/>
    </location>
</feature>
<feature type="region of interest" description="Disordered" evidence="1">
    <location>
        <begin position="572"/>
        <end position="591"/>
    </location>
</feature>
<organism evidence="3 4">
    <name type="scientific">Plasmodium ovale</name>
    <name type="common">malaria parasite P. ovale</name>
    <dbReference type="NCBI Taxonomy" id="36330"/>
    <lineage>
        <taxon>Eukaryota</taxon>
        <taxon>Sar</taxon>
        <taxon>Alveolata</taxon>
        <taxon>Apicomplexa</taxon>
        <taxon>Aconoidasida</taxon>
        <taxon>Haemosporida</taxon>
        <taxon>Plasmodiidae</taxon>
        <taxon>Plasmodium</taxon>
        <taxon>Plasmodium (Plasmodium)</taxon>
    </lineage>
</organism>
<sequence length="1219" mass="141695">MNLFLLNSIHSLILMIFMGIFFFLLDGINTFEFINIQERITQMIWCSFFVIQVMVLKVAEVFSKNTGGKQLFCIHYLLIVYTVLLPLLSALLFTSALSWTKLVYFTYILGLTTSIKIRGLLSICATALITGFIRIYYSYPTWTIIFYFTLLLAVHILICVIFHASVYILAKEIAHIKKKPLCALDNIEPYFHELEKKAILIRNNLIYCQQNKISVDILGNNLFECEVKDGIKKIKTVNKIGTKLDAYGDEVGNVHYETPYDVSDVNSTSDNSLRLEIGKGSFQDEGNSSCSKKNVGNGDMHYPCMKVNDEIGRRVKDCIKKDKHRKEAKGRIPSCGINRNDVNESSRDHCRSEDTDGACQGDLHGDKMNTGRVHPSRWGAMSISKESSSSIKHYSLEKFNNKIVKRKLDTTNVKDYRETYKKEIFQKHFSLLRSGLVKLNRKRNILLSEELKNKINYIYFDRNGNVKQSKIIPLYVLERHNLNDISTYLRNDIHVRNENYYEMFTIFSDVSGLICPHGDGIRHEERGKSLREREKDDPRDGNKKVDVITSDLIRPLEKRRITSYHFDTYSSRESNRRENFSEETNQRGRNSSSSVRVFYLINTTMVENDGKTCDQFHPNDKKEKTNEFHNFMSTHDVNISFGKNNSKLCVSKFGERKKNILHSEYSSGNISSYDNAFYVDDVLGYSFDSISRQGDSENDTSKCSMSSSNRSFHKEGPKKRVEKISIKKKIMCIRNRSEKCNTIGDMGKGLRHCMSCRKGKSFLPGDESNMSSYLYSSDSYGEKDNLFGNASKKGNGVNRGDVANMRLQSKQGGRYNFTKCPKRSGKNSGKGRSDLSTSNPSERKKNESDRLSKKKFFLTFQDIIPLNCWEKPERDSEKVRFCYRLKKCIWSLNPISIIFGKILTFCQKIQGKDKYWKRYNNIMDTSEWKRSMQDNELEYILNYRSFTKWYNYWVKTLLFNYYKSTYVLNILLVFFNVLLVYIQIYIFYYLFINNNSEIKSPNPFYTGKPLLLKNKYNLNNFIDEKIFNRFVYMRIPAQLITNMIFILPSILAKNGKSVKSLHIFATLNCMANMFFGMVDISYSLNSRIYNVDELYDFLNYYNIFDIFLIGKLITSIFLIPFFTNFNGDRTCYLVYFSCFSYIATFYYTFTPLSFSVKLMFITNFSLLIAAAASTAYFSGLISKSRKMLFVKYVLPYFIYLTFLNTDPNIQMEIKEKKAT</sequence>
<evidence type="ECO:0000313" key="3">
    <source>
        <dbReference type="EMBL" id="SCQ16253.1"/>
    </source>
</evidence>
<feature type="transmembrane region" description="Helical" evidence="2">
    <location>
        <begin position="1161"/>
        <end position="1181"/>
    </location>
</feature>
<reference evidence="3 4" key="1">
    <citation type="submission" date="2016-06" db="EMBL/GenBank/DDBJ databases">
        <authorList>
            <consortium name="Pathogen Informatics"/>
        </authorList>
    </citation>
    <scope>NUCLEOTIDE SEQUENCE [LARGE SCALE GENOMIC DNA]</scope>
    <source>
        <strain evidence="3">PocGH01</strain>
    </source>
</reference>
<accession>A0A1D3U821</accession>
<feature type="transmembrane region" description="Helical" evidence="2">
    <location>
        <begin position="120"/>
        <end position="139"/>
    </location>
</feature>
<feature type="transmembrane region" description="Helical" evidence="2">
    <location>
        <begin position="1130"/>
        <end position="1149"/>
    </location>
</feature>
<name>A0A1D3U821_PLAOA</name>
<evidence type="ECO:0000256" key="2">
    <source>
        <dbReference type="SAM" id="Phobius"/>
    </source>
</evidence>
<feature type="region of interest" description="Disordered" evidence="1">
    <location>
        <begin position="813"/>
        <end position="849"/>
    </location>
</feature>
<dbReference type="VEuPathDB" id="PlasmoDB:POWCR01_070028400"/>
<keyword evidence="2" id="KW-0812">Transmembrane</keyword>
<dbReference type="VEuPathDB" id="PlasmoDB:PocGH01_07034000"/>